<dbReference type="InterPro" id="IPR035892">
    <property type="entry name" value="C2_domain_sf"/>
</dbReference>
<dbReference type="Gene3D" id="2.30.42.10">
    <property type="match status" value="1"/>
</dbReference>
<dbReference type="SMART" id="SM00228">
    <property type="entry name" value="PDZ"/>
    <property type="match status" value="1"/>
</dbReference>
<evidence type="ECO:0000313" key="7">
    <source>
        <dbReference type="Proteomes" id="UP001187531"/>
    </source>
</evidence>
<accession>A0AA88LGR3</accession>
<dbReference type="InterPro" id="IPR039032">
    <property type="entry name" value="Rim-like"/>
</dbReference>
<evidence type="ECO:0000256" key="2">
    <source>
        <dbReference type="ARBA" id="ARBA00034103"/>
    </source>
</evidence>
<dbReference type="PANTHER" id="PTHR12157">
    <property type="entry name" value="REGULATING SYNAPTIC MEMBRANE EXOCYTOSIS PROTEIN"/>
    <property type="match status" value="1"/>
</dbReference>
<evidence type="ECO:0000313" key="6">
    <source>
        <dbReference type="EMBL" id="KAK2721035.1"/>
    </source>
</evidence>
<comment type="subcellular location">
    <subcellularLocation>
        <location evidence="2">Synapse</location>
    </subcellularLocation>
</comment>
<dbReference type="Gene3D" id="2.60.40.150">
    <property type="entry name" value="C2 domain"/>
    <property type="match status" value="1"/>
</dbReference>
<dbReference type="PROSITE" id="PS50106">
    <property type="entry name" value="PDZ"/>
    <property type="match status" value="1"/>
</dbReference>
<dbReference type="SUPFAM" id="SSF50156">
    <property type="entry name" value="PDZ domain-like"/>
    <property type="match status" value="1"/>
</dbReference>
<keyword evidence="1" id="KW-0770">Synapse</keyword>
<dbReference type="AlphaFoldDB" id="A0AA88LGR3"/>
<protein>
    <submittedName>
        <fullName evidence="6">Uncharacterized protein</fullName>
    </submittedName>
</protein>
<dbReference type="SUPFAM" id="SSF49562">
    <property type="entry name" value="C2 domain (Calcium/lipid-binding domain, CaLB)"/>
    <property type="match status" value="1"/>
</dbReference>
<organism evidence="6 7">
    <name type="scientific">Artemia franciscana</name>
    <name type="common">Brine shrimp</name>
    <name type="synonym">Artemia sanfranciscana</name>
    <dbReference type="NCBI Taxonomy" id="6661"/>
    <lineage>
        <taxon>Eukaryota</taxon>
        <taxon>Metazoa</taxon>
        <taxon>Ecdysozoa</taxon>
        <taxon>Arthropoda</taxon>
        <taxon>Crustacea</taxon>
        <taxon>Branchiopoda</taxon>
        <taxon>Anostraca</taxon>
        <taxon>Artemiidae</taxon>
        <taxon>Artemia</taxon>
    </lineage>
</organism>
<dbReference type="GO" id="GO:0016020">
    <property type="term" value="C:membrane"/>
    <property type="evidence" value="ECO:0007669"/>
    <property type="project" value="InterPro"/>
</dbReference>
<evidence type="ECO:0000256" key="1">
    <source>
        <dbReference type="ARBA" id="ARBA00023018"/>
    </source>
</evidence>
<dbReference type="GO" id="GO:0006887">
    <property type="term" value="P:exocytosis"/>
    <property type="evidence" value="ECO:0007669"/>
    <property type="project" value="InterPro"/>
</dbReference>
<sequence length="446" mass="50190">GQATRSNSLRRNAHRFDKDKEIKSVKRKNEAEEEEIKSYEELRASRMSLHHRYPFAVKRILLTKEQRENADRDNSSIGMKLIGGVPIPGSDGEIGAYVTDIYPGGLIDTHGEVQKGDQVLEINGIVLTGKSFEEVQSVMASTEGEVELVIRSKNTPWVTPHQPLGRTLQCDGRRKRLSAEYDTRGHVIHNIGRRDSDGFLRLGSEINHRRARSETREPSTKSRKSCLSSDSRLNPPKKDMSFSLGSTSLNGELRKRKWTLPLGKVQLLIVHDINAHILYVTIIRAVHLLTKRSNGDSRPDSFARCALLPGKRSDVTRQTKPVIRSSEPEWQETMVYPGLQAADLYARSLELTVWHHSSTGHHEFLGEFTIDLKDPGIVDEQPHWYQLQETTGLAATSKPLRSRPIDLELNGKTTAQIYQRHSIVSKQSLADRNNALGCSVSDCTIL</sequence>
<dbReference type="EMBL" id="JAVRJZ010000006">
    <property type="protein sequence ID" value="KAK2721035.1"/>
    <property type="molecule type" value="Genomic_DNA"/>
</dbReference>
<feature type="compositionally biased region" description="Polar residues" evidence="3">
    <location>
        <begin position="1"/>
        <end position="10"/>
    </location>
</feature>
<dbReference type="GO" id="GO:0045202">
    <property type="term" value="C:synapse"/>
    <property type="evidence" value="ECO:0007669"/>
    <property type="project" value="UniProtKB-SubCell"/>
</dbReference>
<name>A0AA88LGR3_ARTSF</name>
<reference evidence="6" key="1">
    <citation type="submission" date="2023-07" db="EMBL/GenBank/DDBJ databases">
        <title>Chromosome-level genome assembly of Artemia franciscana.</title>
        <authorList>
            <person name="Jo E."/>
        </authorList>
    </citation>
    <scope>NUCLEOTIDE SEQUENCE</scope>
    <source>
        <tissue evidence="6">Whole body</tissue>
    </source>
</reference>
<gene>
    <name evidence="6" type="ORF">QYM36_003349</name>
</gene>
<feature type="compositionally biased region" description="Basic and acidic residues" evidence="3">
    <location>
        <begin position="209"/>
        <end position="220"/>
    </location>
</feature>
<evidence type="ECO:0000259" key="4">
    <source>
        <dbReference type="PROSITE" id="PS50004"/>
    </source>
</evidence>
<evidence type="ECO:0000259" key="5">
    <source>
        <dbReference type="PROSITE" id="PS50106"/>
    </source>
</evidence>
<keyword evidence="7" id="KW-1185">Reference proteome</keyword>
<dbReference type="Pfam" id="PF00595">
    <property type="entry name" value="PDZ"/>
    <property type="match status" value="1"/>
</dbReference>
<dbReference type="InterPro" id="IPR001478">
    <property type="entry name" value="PDZ"/>
</dbReference>
<evidence type="ECO:0000256" key="3">
    <source>
        <dbReference type="SAM" id="MobiDB-lite"/>
    </source>
</evidence>
<feature type="compositionally biased region" description="Basic and acidic residues" evidence="3">
    <location>
        <begin position="14"/>
        <end position="35"/>
    </location>
</feature>
<dbReference type="PANTHER" id="PTHR12157:SF21">
    <property type="entry name" value="RAB3 INTERACTING MOLECULE, ISOFORM F"/>
    <property type="match status" value="1"/>
</dbReference>
<comment type="caution">
    <text evidence="6">The sequence shown here is derived from an EMBL/GenBank/DDBJ whole genome shotgun (WGS) entry which is preliminary data.</text>
</comment>
<dbReference type="SMART" id="SM00239">
    <property type="entry name" value="C2"/>
    <property type="match status" value="1"/>
</dbReference>
<feature type="non-terminal residue" evidence="6">
    <location>
        <position position="1"/>
    </location>
</feature>
<proteinExistence type="predicted"/>
<feature type="region of interest" description="Disordered" evidence="3">
    <location>
        <begin position="1"/>
        <end position="35"/>
    </location>
</feature>
<dbReference type="InterPro" id="IPR036034">
    <property type="entry name" value="PDZ_sf"/>
</dbReference>
<dbReference type="Proteomes" id="UP001187531">
    <property type="component" value="Unassembled WGS sequence"/>
</dbReference>
<dbReference type="InterPro" id="IPR000008">
    <property type="entry name" value="C2_dom"/>
</dbReference>
<feature type="domain" description="C2" evidence="4">
    <location>
        <begin position="261"/>
        <end position="385"/>
    </location>
</feature>
<feature type="domain" description="PDZ" evidence="5">
    <location>
        <begin position="59"/>
        <end position="154"/>
    </location>
</feature>
<dbReference type="GO" id="GO:0031267">
    <property type="term" value="F:small GTPase binding"/>
    <property type="evidence" value="ECO:0007669"/>
    <property type="project" value="InterPro"/>
</dbReference>
<dbReference type="PROSITE" id="PS50004">
    <property type="entry name" value="C2"/>
    <property type="match status" value="1"/>
</dbReference>
<feature type="region of interest" description="Disordered" evidence="3">
    <location>
        <begin position="209"/>
        <end position="246"/>
    </location>
</feature>
<dbReference type="Pfam" id="PF00168">
    <property type="entry name" value="C2"/>
    <property type="match status" value="1"/>
</dbReference>